<dbReference type="PANTHER" id="PTHR43098">
    <property type="entry name" value="L-ORNITHINE N(5)-MONOOXYGENASE-RELATED"/>
    <property type="match status" value="1"/>
</dbReference>
<keyword evidence="6" id="KW-0560">Oxidoreductase</keyword>
<proteinExistence type="inferred from homology"/>
<gene>
    <name evidence="8" type="ORF">LTR25_009904</name>
</gene>
<name>A0AAV9PW81_9PEZI</name>
<dbReference type="EMBL" id="JAXLQG010000023">
    <property type="protein sequence ID" value="KAK5529167.1"/>
    <property type="molecule type" value="Genomic_DNA"/>
</dbReference>
<dbReference type="PRINTS" id="PR00411">
    <property type="entry name" value="PNDRDTASEI"/>
</dbReference>
<evidence type="ECO:0000256" key="4">
    <source>
        <dbReference type="ARBA" id="ARBA00022827"/>
    </source>
</evidence>
<evidence type="ECO:0000313" key="8">
    <source>
        <dbReference type="EMBL" id="KAK5529167.1"/>
    </source>
</evidence>
<comment type="similarity">
    <text evidence="2">Belongs to the FAD-binding monooxygenase family.</text>
</comment>
<evidence type="ECO:0000256" key="6">
    <source>
        <dbReference type="ARBA" id="ARBA00023002"/>
    </source>
</evidence>
<evidence type="ECO:0000256" key="3">
    <source>
        <dbReference type="ARBA" id="ARBA00022630"/>
    </source>
</evidence>
<keyword evidence="4" id="KW-0274">FAD</keyword>
<dbReference type="PANTHER" id="PTHR43098:SF3">
    <property type="entry name" value="L-ORNITHINE N(5)-MONOOXYGENASE-RELATED"/>
    <property type="match status" value="1"/>
</dbReference>
<keyword evidence="3" id="KW-0285">Flavoprotein</keyword>
<evidence type="ECO:0008006" key="10">
    <source>
        <dbReference type="Google" id="ProtNLM"/>
    </source>
</evidence>
<dbReference type="Gene3D" id="3.50.50.60">
    <property type="entry name" value="FAD/NAD(P)-binding domain"/>
    <property type="match status" value="2"/>
</dbReference>
<evidence type="ECO:0000256" key="5">
    <source>
        <dbReference type="ARBA" id="ARBA00022857"/>
    </source>
</evidence>
<reference evidence="8 9" key="1">
    <citation type="submission" date="2023-06" db="EMBL/GenBank/DDBJ databases">
        <title>Black Yeasts Isolated from many extreme environments.</title>
        <authorList>
            <person name="Coleine C."/>
            <person name="Stajich J.E."/>
            <person name="Selbmann L."/>
        </authorList>
    </citation>
    <scope>NUCLEOTIDE SEQUENCE [LARGE SCALE GENOMIC DNA]</scope>
    <source>
        <strain evidence="8 9">CCFEE 5887</strain>
    </source>
</reference>
<accession>A0AAV9PW81</accession>
<evidence type="ECO:0000256" key="2">
    <source>
        <dbReference type="ARBA" id="ARBA00010139"/>
    </source>
</evidence>
<dbReference type="GO" id="GO:0050660">
    <property type="term" value="F:flavin adenine dinucleotide binding"/>
    <property type="evidence" value="ECO:0007669"/>
    <property type="project" value="InterPro"/>
</dbReference>
<dbReference type="GO" id="GO:0050661">
    <property type="term" value="F:NADP binding"/>
    <property type="evidence" value="ECO:0007669"/>
    <property type="project" value="InterPro"/>
</dbReference>
<keyword evidence="9" id="KW-1185">Reference proteome</keyword>
<sequence length="469" mass="53424">MSDNTPSTGTTVHCDVLIVGAGFSGVSMLYRLRKLGLNTKIFESGDDFGGVWYWNRYPGARVDSEWPYYQLNIPEVYRGWEFAERFPGHEEIRSYFAHVDKVLGLRKDVQFNAHVIDAQWHDGTWTVKTDQGHVAQAKYLILCSGLLHRRHVPDFPGLSSFRGKIHHTGFYPEDLSAKGKKVALIGAGATAVQVTQELAKEADQLTIFMRRPSLCLPMGQRPIGALEQKGWKTYFASLFNEGRRSRTGFPGGGQECGVFDVSDEERERVFEELWSRGGFNYMLANYNDLLLDKASNQKVYEFWARKIRQRMKDPRKRDLMAPIEAPYHIGTKRSPLEQDYYECIDRDNVDIINMNDEPLKTFNAQAPTALSNGPTIIEMQCDFVASAIEKLEKAGAKSVEPTREAEDGWDHMIDEMNKHTLFPLTNSWWTGANIPGKKVQIVSHIGGIEMYEGQCRETLQDWKGFNVVY</sequence>
<dbReference type="InterPro" id="IPR050775">
    <property type="entry name" value="FAD-binding_Monooxygenases"/>
</dbReference>
<comment type="cofactor">
    <cofactor evidence="1">
        <name>FAD</name>
        <dbReference type="ChEBI" id="CHEBI:57692"/>
    </cofactor>
</comment>
<protein>
    <recommendedName>
        <fullName evidence="10">FAD/NAD(P)-binding domain-containing protein</fullName>
    </recommendedName>
</protein>
<evidence type="ECO:0000256" key="7">
    <source>
        <dbReference type="ARBA" id="ARBA00023033"/>
    </source>
</evidence>
<keyword evidence="5" id="KW-0521">NADP</keyword>
<dbReference type="SUPFAM" id="SSF51905">
    <property type="entry name" value="FAD/NAD(P)-binding domain"/>
    <property type="match status" value="2"/>
</dbReference>
<organism evidence="8 9">
    <name type="scientific">Vermiconidia calcicola</name>
    <dbReference type="NCBI Taxonomy" id="1690605"/>
    <lineage>
        <taxon>Eukaryota</taxon>
        <taxon>Fungi</taxon>
        <taxon>Dikarya</taxon>
        <taxon>Ascomycota</taxon>
        <taxon>Pezizomycotina</taxon>
        <taxon>Dothideomycetes</taxon>
        <taxon>Dothideomycetidae</taxon>
        <taxon>Mycosphaerellales</taxon>
        <taxon>Extremaceae</taxon>
        <taxon>Vermiconidia</taxon>
    </lineage>
</organism>
<evidence type="ECO:0000313" key="9">
    <source>
        <dbReference type="Proteomes" id="UP001345827"/>
    </source>
</evidence>
<evidence type="ECO:0000256" key="1">
    <source>
        <dbReference type="ARBA" id="ARBA00001974"/>
    </source>
</evidence>
<dbReference type="InterPro" id="IPR020946">
    <property type="entry name" value="Flavin_mOase-like"/>
</dbReference>
<dbReference type="AlphaFoldDB" id="A0AAV9PW81"/>
<comment type="caution">
    <text evidence="8">The sequence shown here is derived from an EMBL/GenBank/DDBJ whole genome shotgun (WGS) entry which is preliminary data.</text>
</comment>
<dbReference type="Proteomes" id="UP001345827">
    <property type="component" value="Unassembled WGS sequence"/>
</dbReference>
<dbReference type="GO" id="GO:0004499">
    <property type="term" value="F:N,N-dimethylaniline monooxygenase activity"/>
    <property type="evidence" value="ECO:0007669"/>
    <property type="project" value="InterPro"/>
</dbReference>
<dbReference type="InterPro" id="IPR036188">
    <property type="entry name" value="FAD/NAD-bd_sf"/>
</dbReference>
<dbReference type="Pfam" id="PF00743">
    <property type="entry name" value="FMO-like"/>
    <property type="match status" value="1"/>
</dbReference>
<keyword evidence="7" id="KW-0503">Monooxygenase</keyword>